<sequence length="1041" mass="119426">MDKKRSALNTFSSGSKKDNEVSRKAKGEGDVSTKSSHTQFLRQPRHETKYERITRNQYFGESESISGSSNTFGCVHGAGGKKYSEKGLLKRNIMKELDPIPSDPKWNDGCPPAFDWGMAKKLQFLVMDPTVDRQMGRLEAHLRDFASITRYGYRIDILDCVVTIIDYLIETLNKAPNLRQYLEMLLVNLGKPILLTAASDVIKYVDVIRDYMGFLGYLLMRLEDDYFFDLVSKGILWQLAAPDDFRKQGAVPSRYILTAAAPVIHQTTVRMLAVSTSHRYPTFLNIALILAWNSMENCIDMVKENIFDNIFYRFNPYFPERKLPMYDINPADLDDFNVKLGDSSVNMSTTLSLLLVLVNTTKQYLDENPKQRVVLPCPDDYSQRCYIWAYRYECRAREHHHERISLTVIAHVLLNCFRDRLMTFSSLLMPDIFSLAVLTELPPRNDWIRTVNFATAQSDVQFKKTLIYLSVDFLKVFPYNRFMVETRYWLLGLMYLLDPGLCHLRKRWSQALFGEIRKTALQALVCVLPFIPVKLAKEYGLIRRIMWYIEWYSESPYELPTLYWCVRLLQVATYQRRKDPKARQATLKDLFDSHGIIILIKLCYTLLEQKLPPVEKSQAVIAVCLRLLTSAVEPNRRVECCVYPNITWPSSVNSLAMRMLDVVLYSLDKHFIVSNRLLISLLNFIWQGIVWKPDYREIFVANNGIYKLLDIITMAKPPVQCIALALICDVARAGDALGQLVSWRANLGAANVHPNIVSRGSTIASLLAAVFRDDCQRTGVTLNEYGYIENLDCPIMSSEVRKKMNELHCRGGFSQRTPVCLPASDLAGSRMSKAFALLHLLSEDLEYKVSLADEAYNLYKNIRLTPEDESALVLCSHYLTLKLVEVWAETKVQNVGLLPQDNEVLEEFLHIGKGWAKDIRLQQEDIIENDRKKEYEEECSLYAFLGRVRLNIALDALREVRCMARSADRARMTHALLHDAVRAHHRRSVFSKKLSGQVLRTYGPSLDDQNITGQYVKVTSIHVKGKPRPIDNISSGNRSEN</sequence>
<evidence type="ECO:0000259" key="2">
    <source>
        <dbReference type="Pfam" id="PF21049"/>
    </source>
</evidence>
<feature type="region of interest" description="Disordered" evidence="1">
    <location>
        <begin position="1"/>
        <end position="44"/>
    </location>
</feature>
<dbReference type="PANTHER" id="PTHR14716:SF0">
    <property type="entry name" value="CILIA- AND FLAGELLA-ASSOCIATED PROTEIN 69"/>
    <property type="match status" value="1"/>
</dbReference>
<reference evidence="3" key="1">
    <citation type="journal article" date="2016" name="Insect Biochem. Mol. Biol.">
        <title>Multifaceted biological insights from a draft genome sequence of the tobacco hornworm moth, Manduca sexta.</title>
        <authorList>
            <person name="Kanost M.R."/>
            <person name="Arrese E.L."/>
            <person name="Cao X."/>
            <person name="Chen Y.R."/>
            <person name="Chellapilla S."/>
            <person name="Goldsmith M.R."/>
            <person name="Grosse-Wilde E."/>
            <person name="Heckel D.G."/>
            <person name="Herndon N."/>
            <person name="Jiang H."/>
            <person name="Papanicolaou A."/>
            <person name="Qu J."/>
            <person name="Soulages J.L."/>
            <person name="Vogel H."/>
            <person name="Walters J."/>
            <person name="Waterhouse R.M."/>
            <person name="Ahn S.J."/>
            <person name="Almeida F.C."/>
            <person name="An C."/>
            <person name="Aqrawi P."/>
            <person name="Bretschneider A."/>
            <person name="Bryant W.B."/>
            <person name="Bucks S."/>
            <person name="Chao H."/>
            <person name="Chevignon G."/>
            <person name="Christen J.M."/>
            <person name="Clarke D.F."/>
            <person name="Dittmer N.T."/>
            <person name="Ferguson L.C.F."/>
            <person name="Garavelou S."/>
            <person name="Gordon K.H.J."/>
            <person name="Gunaratna R.T."/>
            <person name="Han Y."/>
            <person name="Hauser F."/>
            <person name="He Y."/>
            <person name="Heidel-Fischer H."/>
            <person name="Hirsh A."/>
            <person name="Hu Y."/>
            <person name="Jiang H."/>
            <person name="Kalra D."/>
            <person name="Klinner C."/>
            <person name="Konig C."/>
            <person name="Kovar C."/>
            <person name="Kroll A.R."/>
            <person name="Kuwar S.S."/>
            <person name="Lee S.L."/>
            <person name="Lehman R."/>
            <person name="Li K."/>
            <person name="Li Z."/>
            <person name="Liang H."/>
            <person name="Lovelace S."/>
            <person name="Lu Z."/>
            <person name="Mansfield J.H."/>
            <person name="McCulloch K.J."/>
            <person name="Mathew T."/>
            <person name="Morton B."/>
            <person name="Muzny D.M."/>
            <person name="Neunemann D."/>
            <person name="Ongeri F."/>
            <person name="Pauchet Y."/>
            <person name="Pu L.L."/>
            <person name="Pyrousis I."/>
            <person name="Rao X.J."/>
            <person name="Redding A."/>
            <person name="Roesel C."/>
            <person name="Sanchez-Gracia A."/>
            <person name="Schaack S."/>
            <person name="Shukla A."/>
            <person name="Tetreau G."/>
            <person name="Wang Y."/>
            <person name="Xiong G.H."/>
            <person name="Traut W."/>
            <person name="Walsh T.K."/>
            <person name="Worley K.C."/>
            <person name="Wu D."/>
            <person name="Wu W."/>
            <person name="Wu Y.Q."/>
            <person name="Zhang X."/>
            <person name="Zou Z."/>
            <person name="Zucker H."/>
            <person name="Briscoe A.D."/>
            <person name="Burmester T."/>
            <person name="Clem R.J."/>
            <person name="Feyereisen R."/>
            <person name="Grimmelikhuijzen C.J.P."/>
            <person name="Hamodrakas S.J."/>
            <person name="Hansson B.S."/>
            <person name="Huguet E."/>
            <person name="Jermiin L.S."/>
            <person name="Lan Q."/>
            <person name="Lehman H.K."/>
            <person name="Lorenzen M."/>
            <person name="Merzendorfer H."/>
            <person name="Michalopoulos I."/>
            <person name="Morton D.B."/>
            <person name="Muthukrishnan S."/>
            <person name="Oakeshott J.G."/>
            <person name="Palmer W."/>
            <person name="Park Y."/>
            <person name="Passarelli A.L."/>
            <person name="Rozas J."/>
            <person name="Schwartz L.M."/>
            <person name="Smith W."/>
            <person name="Southgate A."/>
            <person name="Vilcinskas A."/>
            <person name="Vogt R."/>
            <person name="Wang P."/>
            <person name="Werren J."/>
            <person name="Yu X.Q."/>
            <person name="Zhou J.J."/>
            <person name="Brown S.J."/>
            <person name="Scherer S.E."/>
            <person name="Richards S."/>
            <person name="Blissard G.W."/>
        </authorList>
    </citation>
    <scope>NUCLEOTIDE SEQUENCE</scope>
</reference>
<evidence type="ECO:0000256" key="1">
    <source>
        <dbReference type="SAM" id="MobiDB-lite"/>
    </source>
</evidence>
<dbReference type="PANTHER" id="PTHR14716">
    <property type="entry name" value="CILIA- AND FLAGELLA-ASSOCIATED PROTEIN 69"/>
    <property type="match status" value="1"/>
</dbReference>
<dbReference type="Pfam" id="PF21049">
    <property type="entry name" value="CFA69_ARM_rpt"/>
    <property type="match status" value="1"/>
</dbReference>
<dbReference type="GO" id="GO:0097730">
    <property type="term" value="C:non-motile cilium"/>
    <property type="evidence" value="ECO:0007669"/>
    <property type="project" value="TreeGrafter"/>
</dbReference>
<dbReference type="GO" id="GO:0097225">
    <property type="term" value="C:sperm midpiece"/>
    <property type="evidence" value="ECO:0007669"/>
    <property type="project" value="TreeGrafter"/>
</dbReference>
<name>A0A921ZC80_MANSE</name>
<dbReference type="Proteomes" id="UP000791440">
    <property type="component" value="Unassembled WGS sequence"/>
</dbReference>
<gene>
    <name evidence="3" type="ORF">O3G_MSEX008497</name>
</gene>
<protein>
    <recommendedName>
        <fullName evidence="2">Cilia- and flagella-associated protein 69 ARM repeats domain-containing protein</fullName>
    </recommendedName>
</protein>
<organism evidence="3 4">
    <name type="scientific">Manduca sexta</name>
    <name type="common">Tobacco hawkmoth</name>
    <name type="synonym">Tobacco hornworm</name>
    <dbReference type="NCBI Taxonomy" id="7130"/>
    <lineage>
        <taxon>Eukaryota</taxon>
        <taxon>Metazoa</taxon>
        <taxon>Ecdysozoa</taxon>
        <taxon>Arthropoda</taxon>
        <taxon>Hexapoda</taxon>
        <taxon>Insecta</taxon>
        <taxon>Pterygota</taxon>
        <taxon>Neoptera</taxon>
        <taxon>Endopterygota</taxon>
        <taxon>Lepidoptera</taxon>
        <taxon>Glossata</taxon>
        <taxon>Ditrysia</taxon>
        <taxon>Bombycoidea</taxon>
        <taxon>Sphingidae</taxon>
        <taxon>Sphinginae</taxon>
        <taxon>Sphingini</taxon>
        <taxon>Manduca</taxon>
    </lineage>
</organism>
<proteinExistence type="predicted"/>
<keyword evidence="4" id="KW-1185">Reference proteome</keyword>
<dbReference type="InterPro" id="IPR048732">
    <property type="entry name" value="CFA69"/>
</dbReference>
<dbReference type="EMBL" id="JH668457">
    <property type="protein sequence ID" value="KAG6454112.1"/>
    <property type="molecule type" value="Genomic_DNA"/>
</dbReference>
<feature type="compositionally biased region" description="Polar residues" evidence="1">
    <location>
        <begin position="32"/>
        <end position="41"/>
    </location>
</feature>
<reference evidence="3" key="2">
    <citation type="submission" date="2020-12" db="EMBL/GenBank/DDBJ databases">
        <authorList>
            <person name="Kanost M."/>
        </authorList>
    </citation>
    <scope>NUCLEOTIDE SEQUENCE</scope>
</reference>
<accession>A0A921ZC80</accession>
<feature type="compositionally biased region" description="Basic and acidic residues" evidence="1">
    <location>
        <begin position="15"/>
        <end position="31"/>
    </location>
</feature>
<feature type="domain" description="Cilia- and flagella-associated protein 69 ARM repeats" evidence="2">
    <location>
        <begin position="674"/>
        <end position="802"/>
    </location>
</feature>
<dbReference type="InterPro" id="IPR048733">
    <property type="entry name" value="CFA69_ARM_dom"/>
</dbReference>
<dbReference type="GO" id="GO:1902093">
    <property type="term" value="P:positive regulation of flagellated sperm motility"/>
    <property type="evidence" value="ECO:0007669"/>
    <property type="project" value="TreeGrafter"/>
</dbReference>
<dbReference type="OrthoDB" id="191673at2759"/>
<dbReference type="AlphaFoldDB" id="A0A921ZC80"/>
<comment type="caution">
    <text evidence="3">The sequence shown here is derived from an EMBL/GenBank/DDBJ whole genome shotgun (WGS) entry which is preliminary data.</text>
</comment>
<evidence type="ECO:0000313" key="3">
    <source>
        <dbReference type="EMBL" id="KAG6454112.1"/>
    </source>
</evidence>
<evidence type="ECO:0000313" key="4">
    <source>
        <dbReference type="Proteomes" id="UP000791440"/>
    </source>
</evidence>